<dbReference type="Gene3D" id="2.20.200.10">
    <property type="entry name" value="Outer membrane efflux proteins (OEP)"/>
    <property type="match status" value="1"/>
</dbReference>
<proteinExistence type="inferred from homology"/>
<keyword evidence="2" id="KW-0564">Palmitate</keyword>
<keyword evidence="2" id="KW-0732">Signal</keyword>
<evidence type="ECO:0000256" key="2">
    <source>
        <dbReference type="RuleBase" id="RU362097"/>
    </source>
</evidence>
<feature type="region of interest" description="Disordered" evidence="3">
    <location>
        <begin position="100"/>
        <end position="127"/>
    </location>
</feature>
<comment type="caution">
    <text evidence="4">The sequence shown here is derived from an EMBL/GenBank/DDBJ whole genome shotgun (WGS) entry which is preliminary data.</text>
</comment>
<dbReference type="NCBIfam" id="TIGR01845">
    <property type="entry name" value="outer_NodT"/>
    <property type="match status" value="1"/>
</dbReference>
<dbReference type="PANTHER" id="PTHR30203:SF21">
    <property type="entry name" value="OUTER MEMBRANE COMPONENT OF MULTIDRUG EFFLUX PUMP-RELATED"/>
    <property type="match status" value="1"/>
</dbReference>
<dbReference type="EMBL" id="JAKOGG010000020">
    <property type="protein sequence ID" value="MCS4558412.1"/>
    <property type="molecule type" value="Genomic_DNA"/>
</dbReference>
<dbReference type="InterPro" id="IPR003423">
    <property type="entry name" value="OMP_efflux"/>
</dbReference>
<keyword evidence="2" id="KW-0812">Transmembrane</keyword>
<keyword evidence="2" id="KW-0449">Lipoprotein</keyword>
<reference evidence="5" key="1">
    <citation type="submission" date="2023-07" db="EMBL/GenBank/DDBJ databases">
        <title>Shewanella mangrovi sp. nov., an acetaldehyde- degrading bacterium isolated from mangrove sediment.</title>
        <authorList>
            <person name="Liu Y."/>
        </authorList>
    </citation>
    <scope>NUCLEOTIDE SEQUENCE [LARGE SCALE GENOMIC DNA]</scope>
    <source>
        <strain evidence="5">C32</strain>
    </source>
</reference>
<evidence type="ECO:0000256" key="3">
    <source>
        <dbReference type="SAM" id="MobiDB-lite"/>
    </source>
</evidence>
<dbReference type="SUPFAM" id="SSF56954">
    <property type="entry name" value="Outer membrane efflux proteins (OEP)"/>
    <property type="match status" value="1"/>
</dbReference>
<dbReference type="Pfam" id="PF02321">
    <property type="entry name" value="OEP"/>
    <property type="match status" value="2"/>
</dbReference>
<gene>
    <name evidence="4" type="ORF">L9G74_18405</name>
</gene>
<dbReference type="Gene3D" id="1.20.1600.10">
    <property type="entry name" value="Outer membrane efflux proteins (OEP)"/>
    <property type="match status" value="1"/>
</dbReference>
<accession>A0ABT2FQ18</accession>
<dbReference type="PROSITE" id="PS51257">
    <property type="entry name" value="PROKAR_LIPOPROTEIN"/>
    <property type="match status" value="1"/>
</dbReference>
<feature type="chain" id="PRO_5044973070" evidence="2">
    <location>
        <begin position="31"/>
        <end position="475"/>
    </location>
</feature>
<feature type="signal peptide" evidence="2">
    <location>
        <begin position="1"/>
        <end position="30"/>
    </location>
</feature>
<organism evidence="4 5">
    <name type="scientific">Shewanella electrica</name>
    <dbReference type="NCBI Taxonomy" id="515560"/>
    <lineage>
        <taxon>Bacteria</taxon>
        <taxon>Pseudomonadati</taxon>
        <taxon>Pseudomonadota</taxon>
        <taxon>Gammaproteobacteria</taxon>
        <taxon>Alteromonadales</taxon>
        <taxon>Shewanellaceae</taxon>
        <taxon>Shewanella</taxon>
    </lineage>
</organism>
<dbReference type="Proteomes" id="UP001201549">
    <property type="component" value="Unassembled WGS sequence"/>
</dbReference>
<keyword evidence="5" id="KW-1185">Reference proteome</keyword>
<evidence type="ECO:0000313" key="5">
    <source>
        <dbReference type="Proteomes" id="UP001201549"/>
    </source>
</evidence>
<protein>
    <submittedName>
        <fullName evidence="4">TolC family protein</fullName>
    </submittedName>
</protein>
<keyword evidence="2" id="KW-1134">Transmembrane beta strand</keyword>
<evidence type="ECO:0000256" key="1">
    <source>
        <dbReference type="ARBA" id="ARBA00007613"/>
    </source>
</evidence>
<sequence length="475" mass="50860">MNTINKQRFPRTLRPLALLLPLLLAGCNTAPDAQDYAPKQINSGDFVSRADGQESLQPLPNDWWQLYHDERLNQLVTQALSANNDLRVAEANLRRAQAVLKQSKSDRLPSTTLSGGASYGDAEQSVNDEQWSESAGLSVAWEADFWGRISQAIDAASADVASQRAARDMVRVTVAAETTRAYLNLCAYGNQLQVAQASLANSQHQRDIVAAQLHAGTVTESALASAEAVVETVQAQLPMAQAAKQNALFELSALLGLTPAEAPSDLQSCQLPPAMAVALPVGDGTELLRRRPDLRQAEQTLAADIARVGVATADLYPRITLGASANYLHNDVVKGSDSFTYGIGPLISWNFPNMAAARARLAQAEAQADASVANFDAQVLNALKEVEQALTSLNAVTQQQLALARAEQQATRAYQLDKARFDVGAIAHVALLVTQRNLLDSRAANAEAQVALTNAQVDLFRALGGGWQQAPSPQL</sequence>
<comment type="subcellular location">
    <subcellularLocation>
        <location evidence="2">Cell outer membrane</location>
        <topology evidence="2">Lipid-anchor</topology>
    </subcellularLocation>
</comment>
<evidence type="ECO:0000313" key="4">
    <source>
        <dbReference type="EMBL" id="MCS4558412.1"/>
    </source>
</evidence>
<dbReference type="RefSeq" id="WP_238898230.1">
    <property type="nucleotide sequence ID" value="NZ_JAKOGG010000020.1"/>
</dbReference>
<name>A0ABT2FQ18_9GAMM</name>
<keyword evidence="2" id="KW-0472">Membrane</keyword>
<comment type="similarity">
    <text evidence="1 2">Belongs to the outer membrane factor (OMF) (TC 1.B.17) family.</text>
</comment>
<dbReference type="InterPro" id="IPR010131">
    <property type="entry name" value="MdtP/NodT-like"/>
</dbReference>
<dbReference type="PANTHER" id="PTHR30203">
    <property type="entry name" value="OUTER MEMBRANE CATION EFFLUX PROTEIN"/>
    <property type="match status" value="1"/>
</dbReference>